<dbReference type="Proteomes" id="UP000035680">
    <property type="component" value="Unassembled WGS sequence"/>
</dbReference>
<proteinExistence type="predicted"/>
<keyword evidence="1" id="KW-1133">Transmembrane helix</keyword>
<keyword evidence="1" id="KW-0812">Transmembrane</keyword>
<evidence type="ECO:0000313" key="3">
    <source>
        <dbReference type="WBParaSite" id="SVE_0164900.1"/>
    </source>
</evidence>
<name>A0A0K0EYP0_STRVS</name>
<reference evidence="3" key="2">
    <citation type="submission" date="2015-08" db="UniProtKB">
        <authorList>
            <consortium name="WormBaseParasite"/>
        </authorList>
    </citation>
    <scope>IDENTIFICATION</scope>
</reference>
<sequence length="85" mass="9743">MIIILSRYCYIQFTLSPEVSIFIIASIFLSKDAILTFIHVTQFRILLFTNGYFLRSAVFILLCLLFTCSGILSYYQIASLGTLEE</sequence>
<feature type="transmembrane region" description="Helical" evidence="1">
    <location>
        <begin position="52"/>
        <end position="75"/>
    </location>
</feature>
<reference evidence="2" key="1">
    <citation type="submission" date="2014-07" db="EMBL/GenBank/DDBJ databases">
        <authorList>
            <person name="Martin A.A"/>
            <person name="De Silva N."/>
        </authorList>
    </citation>
    <scope>NUCLEOTIDE SEQUENCE</scope>
</reference>
<dbReference type="WBParaSite" id="SVE_0164900.1">
    <property type="protein sequence ID" value="SVE_0164900.1"/>
    <property type="gene ID" value="SVE_0164900"/>
</dbReference>
<evidence type="ECO:0000313" key="2">
    <source>
        <dbReference type="Proteomes" id="UP000035680"/>
    </source>
</evidence>
<feature type="transmembrane region" description="Helical" evidence="1">
    <location>
        <begin position="20"/>
        <end position="40"/>
    </location>
</feature>
<organism evidence="2 3">
    <name type="scientific">Strongyloides venezuelensis</name>
    <name type="common">Threadworm</name>
    <dbReference type="NCBI Taxonomy" id="75913"/>
    <lineage>
        <taxon>Eukaryota</taxon>
        <taxon>Metazoa</taxon>
        <taxon>Ecdysozoa</taxon>
        <taxon>Nematoda</taxon>
        <taxon>Chromadorea</taxon>
        <taxon>Rhabditida</taxon>
        <taxon>Tylenchina</taxon>
        <taxon>Panagrolaimomorpha</taxon>
        <taxon>Strongyloidoidea</taxon>
        <taxon>Strongyloididae</taxon>
        <taxon>Strongyloides</taxon>
    </lineage>
</organism>
<evidence type="ECO:0000256" key="1">
    <source>
        <dbReference type="SAM" id="Phobius"/>
    </source>
</evidence>
<dbReference type="AlphaFoldDB" id="A0A0K0EYP0"/>
<keyword evidence="1" id="KW-0472">Membrane</keyword>
<keyword evidence="2" id="KW-1185">Reference proteome</keyword>
<protein>
    <submittedName>
        <fullName evidence="3">Ovule protein</fullName>
    </submittedName>
</protein>
<accession>A0A0K0EYP0</accession>